<evidence type="ECO:0000313" key="6">
    <source>
        <dbReference type="Proteomes" id="UP001154114"/>
    </source>
</evidence>
<evidence type="ECO:0000313" key="5">
    <source>
        <dbReference type="EMBL" id="CAH0591645.1"/>
    </source>
</evidence>
<proteinExistence type="inferred from homology"/>
<dbReference type="GO" id="GO:0004861">
    <property type="term" value="F:cyclin-dependent protein serine/threonine kinase inhibitor activity"/>
    <property type="evidence" value="ECO:0007669"/>
    <property type="project" value="InterPro"/>
</dbReference>
<comment type="similarity">
    <text evidence="1">Belongs to the CDI family.</text>
</comment>
<dbReference type="Gene3D" id="4.10.365.10">
    <property type="entry name" value="p27"/>
    <property type="match status" value="1"/>
</dbReference>
<evidence type="ECO:0000256" key="2">
    <source>
        <dbReference type="ARBA" id="ARBA00023013"/>
    </source>
</evidence>
<dbReference type="EMBL" id="LR824022">
    <property type="protein sequence ID" value="CAH0591645.1"/>
    <property type="molecule type" value="Genomic_DNA"/>
</dbReference>
<dbReference type="GO" id="GO:0051726">
    <property type="term" value="P:regulation of cell cycle"/>
    <property type="evidence" value="ECO:0007669"/>
    <property type="project" value="InterPro"/>
</dbReference>
<protein>
    <recommendedName>
        <fullName evidence="4">Cyclin-dependent kinase inhibitor domain-containing protein</fullName>
    </recommendedName>
</protein>
<feature type="region of interest" description="Disordered" evidence="3">
    <location>
        <begin position="85"/>
        <end position="136"/>
    </location>
</feature>
<dbReference type="GO" id="GO:0005634">
    <property type="term" value="C:nucleus"/>
    <property type="evidence" value="ECO:0007669"/>
    <property type="project" value="InterPro"/>
</dbReference>
<evidence type="ECO:0000259" key="4">
    <source>
        <dbReference type="Pfam" id="PF02234"/>
    </source>
</evidence>
<organism evidence="5 6">
    <name type="scientific">Chrysodeixis includens</name>
    <name type="common">Soybean looper</name>
    <name type="synonym">Pseudoplusia includens</name>
    <dbReference type="NCBI Taxonomy" id="689277"/>
    <lineage>
        <taxon>Eukaryota</taxon>
        <taxon>Metazoa</taxon>
        <taxon>Ecdysozoa</taxon>
        <taxon>Arthropoda</taxon>
        <taxon>Hexapoda</taxon>
        <taxon>Insecta</taxon>
        <taxon>Pterygota</taxon>
        <taxon>Neoptera</taxon>
        <taxon>Endopterygota</taxon>
        <taxon>Lepidoptera</taxon>
        <taxon>Glossata</taxon>
        <taxon>Ditrysia</taxon>
        <taxon>Noctuoidea</taxon>
        <taxon>Noctuidae</taxon>
        <taxon>Plusiinae</taxon>
        <taxon>Chrysodeixis</taxon>
    </lineage>
</organism>
<dbReference type="Pfam" id="PF02234">
    <property type="entry name" value="CDI"/>
    <property type="match status" value="1"/>
</dbReference>
<dbReference type="AlphaFoldDB" id="A0A9P0BQH0"/>
<keyword evidence="6" id="KW-1185">Reference proteome</keyword>
<dbReference type="OrthoDB" id="9940972at2759"/>
<accession>A0A9P0BQH0</accession>
<dbReference type="Proteomes" id="UP001154114">
    <property type="component" value="Chromosome 19"/>
</dbReference>
<keyword evidence="2" id="KW-0649">Protein kinase inhibitor</keyword>
<name>A0A9P0BQH0_CHRIL</name>
<evidence type="ECO:0000256" key="1">
    <source>
        <dbReference type="ARBA" id="ARBA00006726"/>
    </source>
</evidence>
<dbReference type="InterPro" id="IPR003175">
    <property type="entry name" value="CDI_dom"/>
</dbReference>
<evidence type="ECO:0000256" key="3">
    <source>
        <dbReference type="SAM" id="MobiDB-lite"/>
    </source>
</evidence>
<dbReference type="InterPro" id="IPR044898">
    <property type="entry name" value="CDI_dom_sf"/>
</dbReference>
<sequence length="136" mass="16076">MSRVRLDSKVRRCLFPRSDEEEQAKVDNFHNILQEAAAREIEEKSNKYGFDFKSDRPLDNKYKWRKNKDSNSKFDWIGEKITEEDAKENEKTIPVQSENEKTPVQVREESVPALRKRKRDAEKVGNTSAKRKVDFN</sequence>
<gene>
    <name evidence="5" type="ORF">CINC_LOCUS5246</name>
</gene>
<reference evidence="5" key="1">
    <citation type="submission" date="2021-12" db="EMBL/GenBank/DDBJ databases">
        <authorList>
            <person name="King R."/>
        </authorList>
    </citation>
    <scope>NUCLEOTIDE SEQUENCE</scope>
</reference>
<feature type="compositionally biased region" description="Basic and acidic residues" evidence="3">
    <location>
        <begin position="98"/>
        <end position="110"/>
    </location>
</feature>
<feature type="domain" description="Cyclin-dependent kinase inhibitor" evidence="4">
    <location>
        <begin position="28"/>
        <end position="66"/>
    </location>
</feature>